<evidence type="ECO:0000313" key="2">
    <source>
        <dbReference type="Proteomes" id="UP000003082"/>
    </source>
</evidence>
<accession>B9D0B7</accession>
<dbReference type="AlphaFoldDB" id="B9D0B7"/>
<dbReference type="EMBL" id="ACFU01000005">
    <property type="protein sequence ID" value="EEF14707.1"/>
    <property type="molecule type" value="Genomic_DNA"/>
</dbReference>
<protein>
    <submittedName>
        <fullName evidence="1">Uncharacterized protein</fullName>
    </submittedName>
</protein>
<dbReference type="Proteomes" id="UP000003082">
    <property type="component" value="Unassembled WGS sequence"/>
</dbReference>
<keyword evidence="2" id="KW-1185">Reference proteome</keyword>
<evidence type="ECO:0000313" key="1">
    <source>
        <dbReference type="EMBL" id="EEF14707.1"/>
    </source>
</evidence>
<comment type="caution">
    <text evidence="1">The sequence shown here is derived from an EMBL/GenBank/DDBJ whole genome shotgun (WGS) entry which is preliminary data.</text>
</comment>
<reference evidence="1 2" key="1">
    <citation type="submission" date="2008-08" db="EMBL/GenBank/DDBJ databases">
        <authorList>
            <person name="Madupu R."/>
            <person name="Durkin A.S."/>
            <person name="Torralba M."/>
            <person name="Methe B."/>
            <person name="Sutton G.G."/>
            <person name="Strausberg R.L."/>
            <person name="Nelson K.E."/>
        </authorList>
    </citation>
    <scope>NUCLEOTIDE SEQUENCE [LARGE SCALE GENOMIC DNA]</scope>
    <source>
        <strain evidence="1 2">RM3267</strain>
    </source>
</reference>
<proteinExistence type="predicted"/>
<sequence length="40" mass="4753">MRNLLLAFRFYSNLTQFTPFNLFRFCSYKNLTANSSNLAQ</sequence>
<organism evidence="1 2">
    <name type="scientific">Campylobacter rectus RM3267</name>
    <dbReference type="NCBI Taxonomy" id="553218"/>
    <lineage>
        <taxon>Bacteria</taxon>
        <taxon>Pseudomonadati</taxon>
        <taxon>Campylobacterota</taxon>
        <taxon>Epsilonproteobacteria</taxon>
        <taxon>Campylobacterales</taxon>
        <taxon>Campylobacteraceae</taxon>
        <taxon>Campylobacter</taxon>
    </lineage>
</organism>
<gene>
    <name evidence="1" type="ORF">CAMRE0001_1441</name>
</gene>
<name>B9D0B7_CAMRE</name>